<evidence type="ECO:0000256" key="1">
    <source>
        <dbReference type="ARBA" id="ARBA00002663"/>
    </source>
</evidence>
<evidence type="ECO:0000256" key="6">
    <source>
        <dbReference type="ARBA" id="ARBA00022884"/>
    </source>
</evidence>
<comment type="subunit">
    <text evidence="7">Consists of a catalytic RNA component (M1 or rnpB) and a protein subunit.</text>
</comment>
<dbReference type="PROSITE" id="PS00648">
    <property type="entry name" value="RIBONUCLEASE_P"/>
    <property type="match status" value="1"/>
</dbReference>
<protein>
    <recommendedName>
        <fullName evidence="7 8">Ribonuclease P protein component</fullName>
        <shortName evidence="7">RNase P protein</shortName>
        <shortName evidence="7">RNaseP protein</shortName>
        <ecNumber evidence="7 8">3.1.26.5</ecNumber>
    </recommendedName>
    <alternativeName>
        <fullName evidence="7">Protein C5</fullName>
    </alternativeName>
</protein>
<dbReference type="Gene3D" id="3.30.230.10">
    <property type="match status" value="1"/>
</dbReference>
<dbReference type="GO" id="GO:0001682">
    <property type="term" value="P:tRNA 5'-leader removal"/>
    <property type="evidence" value="ECO:0007669"/>
    <property type="project" value="UniProtKB-UniRule"/>
</dbReference>
<keyword evidence="4 7" id="KW-0255">Endonuclease</keyword>
<evidence type="ECO:0000256" key="5">
    <source>
        <dbReference type="ARBA" id="ARBA00022801"/>
    </source>
</evidence>
<comment type="function">
    <text evidence="1 7">RNaseP catalyzes the removal of the 5'-leader sequence from pre-tRNA to produce the mature 5'-terminus. It can also cleave other RNA substrates such as 4.5S RNA. The protein component plays an auxiliary but essential role in vivo by binding to the 5'-leader sequence and broadening the substrate specificity of the ribozyme.</text>
</comment>
<dbReference type="Proteomes" id="UP000176901">
    <property type="component" value="Unassembled WGS sequence"/>
</dbReference>
<evidence type="ECO:0000313" key="9">
    <source>
        <dbReference type="EMBL" id="OHA67488.1"/>
    </source>
</evidence>
<keyword evidence="2 7" id="KW-0819">tRNA processing</keyword>
<dbReference type="GO" id="GO:0004526">
    <property type="term" value="F:ribonuclease P activity"/>
    <property type="evidence" value="ECO:0007669"/>
    <property type="project" value="UniProtKB-UniRule"/>
</dbReference>
<dbReference type="InterPro" id="IPR020539">
    <property type="entry name" value="RNase_P_CS"/>
</dbReference>
<keyword evidence="5 7" id="KW-0378">Hydrolase</keyword>
<evidence type="ECO:0000256" key="7">
    <source>
        <dbReference type="HAMAP-Rule" id="MF_00227"/>
    </source>
</evidence>
<dbReference type="HAMAP" id="MF_00227">
    <property type="entry name" value="RNase_P"/>
    <property type="match status" value="1"/>
</dbReference>
<dbReference type="InterPro" id="IPR020568">
    <property type="entry name" value="Ribosomal_Su5_D2-typ_SF"/>
</dbReference>
<dbReference type="SUPFAM" id="SSF54211">
    <property type="entry name" value="Ribosomal protein S5 domain 2-like"/>
    <property type="match status" value="1"/>
</dbReference>
<dbReference type="STRING" id="1802451.A3C82_01190"/>
<sequence length="114" mass="12671">MLPQTARLRKTKDFKEVFGKGRGVKDGRLFLKAVPVQNKGLRFGIVVSKQVAAKAVDRNRIKRLLREAVQSCMPEVREGYDIVLVTLPGFSVLSLQDAKLKVASAIKKSSLFKS</sequence>
<dbReference type="InterPro" id="IPR000100">
    <property type="entry name" value="RNase_P"/>
</dbReference>
<dbReference type="EC" id="3.1.26.5" evidence="7 8"/>
<accession>A0A1G2R4K1</accession>
<dbReference type="Pfam" id="PF00825">
    <property type="entry name" value="Ribonuclease_P"/>
    <property type="match status" value="1"/>
</dbReference>
<evidence type="ECO:0000256" key="4">
    <source>
        <dbReference type="ARBA" id="ARBA00022759"/>
    </source>
</evidence>
<evidence type="ECO:0000256" key="2">
    <source>
        <dbReference type="ARBA" id="ARBA00022694"/>
    </source>
</evidence>
<dbReference type="EMBL" id="MHTW01000011">
    <property type="protein sequence ID" value="OHA67488.1"/>
    <property type="molecule type" value="Genomic_DNA"/>
</dbReference>
<reference evidence="9 10" key="1">
    <citation type="journal article" date="2016" name="Nat. Commun.">
        <title>Thousands of microbial genomes shed light on interconnected biogeochemical processes in an aquifer system.</title>
        <authorList>
            <person name="Anantharaman K."/>
            <person name="Brown C.T."/>
            <person name="Hug L.A."/>
            <person name="Sharon I."/>
            <person name="Castelle C.J."/>
            <person name="Probst A.J."/>
            <person name="Thomas B.C."/>
            <person name="Singh A."/>
            <person name="Wilkins M.J."/>
            <person name="Karaoz U."/>
            <person name="Brodie E.L."/>
            <person name="Williams K.H."/>
            <person name="Hubbard S.S."/>
            <person name="Banfield J.F."/>
        </authorList>
    </citation>
    <scope>NUCLEOTIDE SEQUENCE [LARGE SCALE GENOMIC DNA]</scope>
</reference>
<comment type="similarity">
    <text evidence="7">Belongs to the RnpA family.</text>
</comment>
<dbReference type="NCBIfam" id="TIGR00188">
    <property type="entry name" value="rnpA"/>
    <property type="match status" value="1"/>
</dbReference>
<comment type="catalytic activity">
    <reaction evidence="7">
        <text>Endonucleolytic cleavage of RNA, removing 5'-extranucleotides from tRNA precursor.</text>
        <dbReference type="EC" id="3.1.26.5"/>
    </reaction>
</comment>
<dbReference type="PANTHER" id="PTHR33992:SF1">
    <property type="entry name" value="RIBONUCLEASE P PROTEIN COMPONENT"/>
    <property type="match status" value="1"/>
</dbReference>
<name>A0A1G2R4K1_9BACT</name>
<dbReference type="GO" id="GO:0030677">
    <property type="term" value="C:ribonuclease P complex"/>
    <property type="evidence" value="ECO:0007669"/>
    <property type="project" value="TreeGrafter"/>
</dbReference>
<evidence type="ECO:0000256" key="8">
    <source>
        <dbReference type="NCBIfam" id="TIGR00188"/>
    </source>
</evidence>
<proteinExistence type="inferred from homology"/>
<evidence type="ECO:0000256" key="3">
    <source>
        <dbReference type="ARBA" id="ARBA00022722"/>
    </source>
</evidence>
<keyword evidence="3 7" id="KW-0540">Nuclease</keyword>
<dbReference type="InterPro" id="IPR014721">
    <property type="entry name" value="Ribsml_uS5_D2-typ_fold_subgr"/>
</dbReference>
<comment type="caution">
    <text evidence="9">The sequence shown here is derived from an EMBL/GenBank/DDBJ whole genome shotgun (WGS) entry which is preliminary data.</text>
</comment>
<organism evidence="9 10">
    <name type="scientific">Candidatus Wildermuthbacteria bacterium RIFCSPHIGHO2_02_FULL_47_12</name>
    <dbReference type="NCBI Taxonomy" id="1802451"/>
    <lineage>
        <taxon>Bacteria</taxon>
        <taxon>Candidatus Wildermuthiibacteriota</taxon>
    </lineage>
</organism>
<keyword evidence="6 7" id="KW-0694">RNA-binding</keyword>
<dbReference type="GO" id="GO:0000049">
    <property type="term" value="F:tRNA binding"/>
    <property type="evidence" value="ECO:0007669"/>
    <property type="project" value="UniProtKB-UniRule"/>
</dbReference>
<dbReference type="PANTHER" id="PTHR33992">
    <property type="entry name" value="RIBONUCLEASE P PROTEIN COMPONENT"/>
    <property type="match status" value="1"/>
</dbReference>
<evidence type="ECO:0000313" key="10">
    <source>
        <dbReference type="Proteomes" id="UP000176901"/>
    </source>
</evidence>
<dbReference type="AlphaFoldDB" id="A0A1G2R4K1"/>
<gene>
    <name evidence="7" type="primary">rnpA</name>
    <name evidence="9" type="ORF">A3C82_01190</name>
</gene>
<dbReference type="GO" id="GO:0042781">
    <property type="term" value="F:3'-tRNA processing endoribonuclease activity"/>
    <property type="evidence" value="ECO:0007669"/>
    <property type="project" value="TreeGrafter"/>
</dbReference>